<dbReference type="RefSeq" id="WP_316972525.1">
    <property type="nucleotide sequence ID" value="NZ_JAWIIJ010000002.1"/>
</dbReference>
<comment type="caution">
    <text evidence="3">The sequence shown here is derived from an EMBL/GenBank/DDBJ whole genome shotgun (WGS) entry which is preliminary data.</text>
</comment>
<evidence type="ECO:0000313" key="4">
    <source>
        <dbReference type="Proteomes" id="UP001269819"/>
    </source>
</evidence>
<dbReference type="Gene3D" id="3.40.50.150">
    <property type="entry name" value="Vaccinia Virus protein VP39"/>
    <property type="match status" value="1"/>
</dbReference>
<proteinExistence type="predicted"/>
<evidence type="ECO:0000313" key="3">
    <source>
        <dbReference type="EMBL" id="MDV2077612.1"/>
    </source>
</evidence>
<dbReference type="Proteomes" id="UP001269819">
    <property type="component" value="Unassembled WGS sequence"/>
</dbReference>
<keyword evidence="4" id="KW-1185">Reference proteome</keyword>
<dbReference type="EMBL" id="JAWIIJ010000002">
    <property type="protein sequence ID" value="MDV2077612.1"/>
    <property type="molecule type" value="Genomic_DNA"/>
</dbReference>
<evidence type="ECO:0000256" key="1">
    <source>
        <dbReference type="ARBA" id="ARBA00022603"/>
    </source>
</evidence>
<dbReference type="PANTHER" id="PTHR43619:SF2">
    <property type="entry name" value="S-ADENOSYL-L-METHIONINE-DEPENDENT METHYLTRANSFERASES SUPERFAMILY PROTEIN"/>
    <property type="match status" value="1"/>
</dbReference>
<organism evidence="3 4">
    <name type="scientific">Marinobacter xestospongiae</name>
    <dbReference type="NCBI Taxonomy" id="994319"/>
    <lineage>
        <taxon>Bacteria</taxon>
        <taxon>Pseudomonadati</taxon>
        <taxon>Pseudomonadota</taxon>
        <taxon>Gammaproteobacteria</taxon>
        <taxon>Pseudomonadales</taxon>
        <taxon>Marinobacteraceae</taxon>
        <taxon>Marinobacter</taxon>
    </lineage>
</organism>
<reference evidence="3 4" key="1">
    <citation type="submission" date="2023-10" db="EMBL/GenBank/DDBJ databases">
        <title>Characteristics and mechanism of a salt-tolerant marine origin heterotrophic nitrifying- aerobic denitrifying bacteria Marinobacter xestospongiae HN1.</title>
        <authorList>
            <person name="Qi R."/>
        </authorList>
    </citation>
    <scope>NUCLEOTIDE SEQUENCE [LARGE SCALE GENOMIC DNA]</scope>
    <source>
        <strain evidence="3 4">HN1</strain>
    </source>
</reference>
<dbReference type="GO" id="GO:0032259">
    <property type="term" value="P:methylation"/>
    <property type="evidence" value="ECO:0007669"/>
    <property type="project" value="UniProtKB-KW"/>
</dbReference>
<protein>
    <submittedName>
        <fullName evidence="3">Class I SAM-dependent methyltransferase</fullName>
        <ecNumber evidence="3">2.1.1.-</ecNumber>
    </submittedName>
</protein>
<keyword evidence="2 3" id="KW-0808">Transferase</keyword>
<evidence type="ECO:0000256" key="2">
    <source>
        <dbReference type="ARBA" id="ARBA00022679"/>
    </source>
</evidence>
<gene>
    <name evidence="3" type="ORF">RYS15_02915</name>
</gene>
<dbReference type="GO" id="GO:0008168">
    <property type="term" value="F:methyltransferase activity"/>
    <property type="evidence" value="ECO:0007669"/>
    <property type="project" value="UniProtKB-KW"/>
</dbReference>
<sequence>MSTKPTDSSGISFTALYTGAVWHRNGLSDDSLSTVQGKWLYQLMSPFEAVSRQIAGGNLRTFLLQRHLIIDHLIEQTIRQHGACQLLEIACGLSPRGIRLRQRVPNLHMVEADLPDMARRKAAKLTASGHLAPHHQVTPIDILTPSGELALETVIDRCFDTGGPVIVVTEGLTNYFSLPVISDFWRRLAATLARRPGSVYLTDSYLLPPQPLLRGGIDLLSKVLGGMTQSQVSFHFRDDGHAAGHFDSLGFAATKVHNPRDFYHTLAIPRSRDNPMVRVIEARTGPCQDAF</sequence>
<dbReference type="EC" id="2.1.1.-" evidence="3"/>
<dbReference type="Pfam" id="PF04072">
    <property type="entry name" value="LCM"/>
    <property type="match status" value="1"/>
</dbReference>
<accession>A0ABU3VUD3</accession>
<name>A0ABU3VUD3_9GAMM</name>
<dbReference type="InterPro" id="IPR029063">
    <property type="entry name" value="SAM-dependent_MTases_sf"/>
</dbReference>
<dbReference type="SUPFAM" id="SSF53335">
    <property type="entry name" value="S-adenosyl-L-methionine-dependent methyltransferases"/>
    <property type="match status" value="1"/>
</dbReference>
<keyword evidence="1 3" id="KW-0489">Methyltransferase</keyword>
<dbReference type="InterPro" id="IPR007213">
    <property type="entry name" value="Ppm1/Ppm2/Tcmp"/>
</dbReference>
<dbReference type="PANTHER" id="PTHR43619">
    <property type="entry name" value="S-ADENOSYL-L-METHIONINE-DEPENDENT METHYLTRANSFERASE YKTD-RELATED"/>
    <property type="match status" value="1"/>
</dbReference>